<dbReference type="Gene3D" id="1.25.40.20">
    <property type="entry name" value="Ankyrin repeat-containing domain"/>
    <property type="match status" value="3"/>
</dbReference>
<evidence type="ECO:0000256" key="1">
    <source>
        <dbReference type="ARBA" id="ARBA00022737"/>
    </source>
</evidence>
<feature type="region of interest" description="Disordered" evidence="4">
    <location>
        <begin position="746"/>
        <end position="788"/>
    </location>
</feature>
<dbReference type="InterPro" id="IPR036770">
    <property type="entry name" value="Ankyrin_rpt-contain_sf"/>
</dbReference>
<dbReference type="EMBL" id="JAVHNS010000003">
    <property type="protein sequence ID" value="KAK6360084.1"/>
    <property type="molecule type" value="Genomic_DNA"/>
</dbReference>
<dbReference type="Gene3D" id="2.60.120.920">
    <property type="match status" value="1"/>
</dbReference>
<dbReference type="Gene3D" id="3.40.50.300">
    <property type="entry name" value="P-loop containing nucleotide triphosphate hydrolases"/>
    <property type="match status" value="1"/>
</dbReference>
<dbReference type="InterPro" id="IPR027417">
    <property type="entry name" value="P-loop_NTPase"/>
</dbReference>
<feature type="region of interest" description="Disordered" evidence="4">
    <location>
        <begin position="922"/>
        <end position="1007"/>
    </location>
</feature>
<evidence type="ECO:0000256" key="3">
    <source>
        <dbReference type="PROSITE-ProRule" id="PRU00023"/>
    </source>
</evidence>
<name>A0AAV9VE49_9PEZI</name>
<protein>
    <recommendedName>
        <fullName evidence="5">B30.2/SPRY domain-containing protein</fullName>
    </recommendedName>
</protein>
<dbReference type="PROSITE" id="PS50188">
    <property type="entry name" value="B302_SPRY"/>
    <property type="match status" value="1"/>
</dbReference>
<reference evidence="6 7" key="1">
    <citation type="submission" date="2019-10" db="EMBL/GenBank/DDBJ databases">
        <authorList>
            <person name="Palmer J.M."/>
        </authorList>
    </citation>
    <scope>NUCLEOTIDE SEQUENCE [LARGE SCALE GENOMIC DNA]</scope>
    <source>
        <strain evidence="6 7">TWF730</strain>
    </source>
</reference>
<dbReference type="SUPFAM" id="SSF49899">
    <property type="entry name" value="Concanavalin A-like lectins/glucanases"/>
    <property type="match status" value="1"/>
</dbReference>
<dbReference type="PANTHER" id="PTHR24123">
    <property type="entry name" value="ANKYRIN REPEAT-CONTAINING"/>
    <property type="match status" value="1"/>
</dbReference>
<keyword evidence="1" id="KW-0677">Repeat</keyword>
<feature type="compositionally biased region" description="Low complexity" evidence="4">
    <location>
        <begin position="768"/>
        <end position="780"/>
    </location>
</feature>
<dbReference type="InterPro" id="IPR056884">
    <property type="entry name" value="NPHP3-like_N"/>
</dbReference>
<dbReference type="PROSITE" id="PS50088">
    <property type="entry name" value="ANK_REPEAT"/>
    <property type="match status" value="3"/>
</dbReference>
<feature type="compositionally biased region" description="Basic and acidic residues" evidence="4">
    <location>
        <begin position="977"/>
        <end position="989"/>
    </location>
</feature>
<dbReference type="InterPro" id="IPR002110">
    <property type="entry name" value="Ankyrin_rpt"/>
</dbReference>
<dbReference type="PANTHER" id="PTHR24123:SF33">
    <property type="entry name" value="PROTEIN HOS4"/>
    <property type="match status" value="1"/>
</dbReference>
<dbReference type="InterPro" id="IPR044736">
    <property type="entry name" value="Gid1/RanBPM/SPLA_SPRY"/>
</dbReference>
<comment type="caution">
    <text evidence="6">The sequence shown here is derived from an EMBL/GenBank/DDBJ whole genome shotgun (WGS) entry which is preliminary data.</text>
</comment>
<dbReference type="PROSITE" id="PS50297">
    <property type="entry name" value="ANK_REP_REGION"/>
    <property type="match status" value="3"/>
</dbReference>
<evidence type="ECO:0000256" key="2">
    <source>
        <dbReference type="ARBA" id="ARBA00023043"/>
    </source>
</evidence>
<dbReference type="PRINTS" id="PR01415">
    <property type="entry name" value="ANKYRIN"/>
</dbReference>
<dbReference type="SUPFAM" id="SSF140860">
    <property type="entry name" value="Pseudo ankyrin repeat-like"/>
    <property type="match status" value="1"/>
</dbReference>
<dbReference type="InterPro" id="IPR013320">
    <property type="entry name" value="ConA-like_dom_sf"/>
</dbReference>
<keyword evidence="7" id="KW-1185">Reference proteome</keyword>
<dbReference type="CDD" id="cd12885">
    <property type="entry name" value="SPRY_RanBP_like"/>
    <property type="match status" value="1"/>
</dbReference>
<feature type="domain" description="B30.2/SPRY" evidence="5">
    <location>
        <begin position="1581"/>
        <end position="1791"/>
    </location>
</feature>
<gene>
    <name evidence="6" type="ORF">TWF730_006238</name>
</gene>
<feature type="repeat" description="ANK" evidence="3">
    <location>
        <begin position="1287"/>
        <end position="1319"/>
    </location>
</feature>
<evidence type="ECO:0000256" key="4">
    <source>
        <dbReference type="SAM" id="MobiDB-lite"/>
    </source>
</evidence>
<dbReference type="SUPFAM" id="SSF52540">
    <property type="entry name" value="P-loop containing nucleoside triphosphate hydrolases"/>
    <property type="match status" value="1"/>
</dbReference>
<dbReference type="InterPro" id="IPR003877">
    <property type="entry name" value="SPRY_dom"/>
</dbReference>
<feature type="region of interest" description="Disordered" evidence="4">
    <location>
        <begin position="568"/>
        <end position="596"/>
    </location>
</feature>
<dbReference type="SMART" id="SM00248">
    <property type="entry name" value="ANK"/>
    <property type="match status" value="9"/>
</dbReference>
<evidence type="ECO:0000313" key="7">
    <source>
        <dbReference type="Proteomes" id="UP001373714"/>
    </source>
</evidence>
<evidence type="ECO:0000259" key="5">
    <source>
        <dbReference type="PROSITE" id="PS50188"/>
    </source>
</evidence>
<dbReference type="Pfam" id="PF12796">
    <property type="entry name" value="Ank_2"/>
    <property type="match status" value="2"/>
</dbReference>
<dbReference type="Pfam" id="PF00622">
    <property type="entry name" value="SPRY"/>
    <property type="match status" value="1"/>
</dbReference>
<feature type="repeat" description="ANK" evidence="3">
    <location>
        <begin position="1320"/>
        <end position="1361"/>
    </location>
</feature>
<dbReference type="InterPro" id="IPR001870">
    <property type="entry name" value="B30.2/SPRY"/>
</dbReference>
<organism evidence="6 7">
    <name type="scientific">Orbilia blumenaviensis</name>
    <dbReference type="NCBI Taxonomy" id="1796055"/>
    <lineage>
        <taxon>Eukaryota</taxon>
        <taxon>Fungi</taxon>
        <taxon>Dikarya</taxon>
        <taxon>Ascomycota</taxon>
        <taxon>Pezizomycotina</taxon>
        <taxon>Orbiliomycetes</taxon>
        <taxon>Orbiliales</taxon>
        <taxon>Orbiliaceae</taxon>
        <taxon>Orbilia</taxon>
    </lineage>
</organism>
<accession>A0AAV9VE49</accession>
<sequence length="1798" mass="204348">MEFKGGEPNASANHAHARTSVQASPCWARGKELFFSSLLESKRPPAKGEIDEFMKDNAHLDGTIKDCQKIQETADGSYKEKTSGRLIGKLLTTLSIIKEVADPFLEFAPESVSIAWFAISSLVQIGAADVENCELIFGACNNIATILLTCRLYENRYQEAPKDGIDNHEIGSREVEYKIIGGIPEVIASILDFSWHVRLLFKKNKFVRALKETFSPRLKEKIDAIDTGYAKLRQIANDAFQERIMDSVEDLRKSKNVLYNLVNPRPQPGRILIMTFYQDLKQDSNELRAIMFPALDEIKERLNDVSTLKTSMELTRLREELRSKRAEYLRPTETHVQQFDATFDPVSKYADHICQWLFSDPHYRLWELHDNDTEQKEILHNQLLDAYSGPGKTVRLRVPNLFYIQARPGFGKSVTMASVIRKLTLDPDSMVAYFFFKQGDDYTQKSLRALNSLASQLFDDKYARTEEEVLRLESILDQMKKRGQSAAHKRDEGDTNIVSVAFTIDMLKETIRSIGNSIKRRIYLVVDGLDECVDHESEDLVPFFMDISELDNFRVIISSRESEELENLFKGEEGEEEGAASADKEFEGTPDTVEQAPPDCILAKKATILNITEGRNSTDMEIFLRKSLQRIMSHRSSNSSRLKSEKDTSRVVKIIKRKANGMFTYAAIVIASLEQPSQLTLFQKLKNLPEGMDDLYRQRLEDLSHEERKLVMVALKYVVWGFGGITTLEIAEHFKRVYHDSLDVGEINSTEGDREDEEQSEDEDETTAEAQALPAAAQDESSGEEGECESFEVYNAMNDPEIAETVYHLTKSGRDFFKFSNNQTDIDVVHKTVRDWVQNEAERTAKWYEKSETSRPKVTVTDAGELNVSLPIPPGLISGSRGASVELQSERDAHLDITTDILICLCNKKFIDRYMGFGGADEAKGDNQQGRDGPTIVPEGDPAVPSEHIPVRPSEGTAEDTPKESPTEPLSETQTSTDKEVPVQTKKETTPTQNTEEVESGGVEERPQLQPKRAFSFAAYELKEWEFRYEAVFLIDHLRRVEELWPKEERKGPKWEIFWGYLRKFFQKDILNHWMFQYFQFTENYDPDIAYAEISKFEPISIFAAEGLSMVVEFLLDDLKVDPNIIDCEGRTAFSFTFGQTNCMKLLFEKGMRIDHKYLGKSYWELLITELWLDGWLHGNIPPKPEVVEVCKLFIESGVDINEPIPMLGPRDHSTALHCAVAAKSLGLFDLLMAHPDVKVNAKDKHDMTPLNWMNLSPNTHYPLEISKELTKRLLEAGADPNNQDANSGGPLLFAVGLQDKDVVELLLKHGADVNDDNNQGLTALHFAASAANKVQRGPETSEAILRLLLSYGADVEKEAKDGETPLHRAAWSGYEKCFTILFQEYQKKKGPDKSFLLKPYGTENWTYFRNSARNKKNGINIMKFLIQDWTPEELELMLTNSNTRKETALHLAAFDGNFEMVKYLLELGADATVKSTFGTVLDRAIWGWAKSKAEMAEYSEQTLQRQKDLEDVIFFLIEKFPQLCREGGINLRWAIKRYNEKLITKLVENGADIEWVDDGNWTAYEYAYAERRVEEMRELPGFTTWKENPDRKLRETVVPSRMDVKELPNIFVVSEDGLQFETIEGFVDAYGLHYEGEQKAIQIRANHPTSAHRPIFYFEVAIEKLEGSKSGFSIGFMAGGCNMRSLPGSGSAEGETYGLWGHGHLQTTRDAIREFHNVESCAYVTRIGFMSYGEGDTIGCGYAMEEGKIFYTLNGKYLGTAFEDVRGRLYPSFGCYNRCKGKVNFGAEPFLFEDLRE</sequence>
<feature type="compositionally biased region" description="Acidic residues" evidence="4">
    <location>
        <begin position="753"/>
        <end position="767"/>
    </location>
</feature>
<dbReference type="InterPro" id="IPR043136">
    <property type="entry name" value="B30.2/SPRY_sf"/>
</dbReference>
<keyword evidence="2 3" id="KW-0040">ANK repeat</keyword>
<dbReference type="InterPro" id="IPR051165">
    <property type="entry name" value="Multifunctional_ANK_Repeat"/>
</dbReference>
<evidence type="ECO:0000313" key="6">
    <source>
        <dbReference type="EMBL" id="KAK6360084.1"/>
    </source>
</evidence>
<dbReference type="Proteomes" id="UP001373714">
    <property type="component" value="Unassembled WGS sequence"/>
</dbReference>
<feature type="repeat" description="ANK" evidence="3">
    <location>
        <begin position="1445"/>
        <end position="1477"/>
    </location>
</feature>
<dbReference type="SMART" id="SM00449">
    <property type="entry name" value="SPRY"/>
    <property type="match status" value="1"/>
</dbReference>
<proteinExistence type="predicted"/>
<dbReference type="SUPFAM" id="SSF48403">
    <property type="entry name" value="Ankyrin repeat"/>
    <property type="match status" value="2"/>
</dbReference>
<dbReference type="Pfam" id="PF24883">
    <property type="entry name" value="NPHP3_N"/>
    <property type="match status" value="1"/>
</dbReference>